<name>A0A0V0H693_SOLCH</name>
<dbReference type="AlphaFoldDB" id="A0A0V0H693"/>
<reference evidence="1" key="1">
    <citation type="submission" date="2015-12" db="EMBL/GenBank/DDBJ databases">
        <title>Gene expression during late stages of embryo sac development: a critical building block for successful pollen-pistil interactions.</title>
        <authorList>
            <person name="Liu Y."/>
            <person name="Joly V."/>
            <person name="Sabar M."/>
            <person name="Matton D.P."/>
        </authorList>
    </citation>
    <scope>NUCLEOTIDE SEQUENCE</scope>
</reference>
<sequence length="60" mass="7174">MSISNKTFQIFNLPSKFMSKRDFHRPFSNFKSYISTSTQRLCKAILRIHLSIKSRSSFWK</sequence>
<proteinExistence type="predicted"/>
<dbReference type="EMBL" id="GEDG01025331">
    <property type="protein sequence ID" value="JAP15328.1"/>
    <property type="molecule type" value="Transcribed_RNA"/>
</dbReference>
<evidence type="ECO:0000313" key="1">
    <source>
        <dbReference type="EMBL" id="JAP15328.1"/>
    </source>
</evidence>
<protein>
    <submittedName>
        <fullName evidence="1">Putative ovule protein</fullName>
    </submittedName>
</protein>
<accession>A0A0V0H693</accession>
<organism evidence="1">
    <name type="scientific">Solanum chacoense</name>
    <name type="common">Chaco potato</name>
    <dbReference type="NCBI Taxonomy" id="4108"/>
    <lineage>
        <taxon>Eukaryota</taxon>
        <taxon>Viridiplantae</taxon>
        <taxon>Streptophyta</taxon>
        <taxon>Embryophyta</taxon>
        <taxon>Tracheophyta</taxon>
        <taxon>Spermatophyta</taxon>
        <taxon>Magnoliopsida</taxon>
        <taxon>eudicotyledons</taxon>
        <taxon>Gunneridae</taxon>
        <taxon>Pentapetalae</taxon>
        <taxon>asterids</taxon>
        <taxon>lamiids</taxon>
        <taxon>Solanales</taxon>
        <taxon>Solanaceae</taxon>
        <taxon>Solanoideae</taxon>
        <taxon>Solaneae</taxon>
        <taxon>Solanum</taxon>
    </lineage>
</organism>